<evidence type="ECO:0000313" key="2">
    <source>
        <dbReference type="EMBL" id="ROQ00454.1"/>
    </source>
</evidence>
<dbReference type="EMBL" id="RJKX01000013">
    <property type="protein sequence ID" value="ROQ00454.1"/>
    <property type="molecule type" value="Genomic_DNA"/>
</dbReference>
<keyword evidence="3" id="KW-1185">Reference proteome</keyword>
<dbReference type="RefSeq" id="WP_123689731.1">
    <property type="nucleotide sequence ID" value="NZ_AP019700.1"/>
</dbReference>
<dbReference type="OrthoDB" id="9806592at2"/>
<reference evidence="2 3" key="1">
    <citation type="submission" date="2018-11" db="EMBL/GenBank/DDBJ databases">
        <title>Genomic Encyclopedia of Type Strains, Phase IV (KMG-IV): sequencing the most valuable type-strain genomes for metagenomic binning, comparative biology and taxonomic classification.</title>
        <authorList>
            <person name="Goeker M."/>
        </authorList>
    </citation>
    <scope>NUCLEOTIDE SEQUENCE [LARGE SCALE GENOMIC DNA]</scope>
    <source>
        <strain evidence="2 3">DSM 5900</strain>
    </source>
</reference>
<accession>A0A3N1LZ07</accession>
<evidence type="ECO:0000313" key="3">
    <source>
        <dbReference type="Proteomes" id="UP000278222"/>
    </source>
</evidence>
<sequence>MPDAHRTDLPMQVRAATLALTTANAEARTIELVWSTGARVRRFDYWRERYFDEELVLETGAVDLARLNGGANLLDCHGRWQLSSILGVVERAWLATGADGKPEGRAVVRFSDRAEVAAIWRDVQAGIIRNVSVGYMVRAFEMVERQGEVPLYRAIDWEPGEISLVPVGADPGAGTRSAGEGGSDLQRDPGPQRYPCRFIDPITRNEETDMTKPTPAGDPAGKPDPAAQPRSEAQNAPVVDTRAAPPATPPAPPAPTNVVDLDGARAQGRADALAYVSEVNELCALAGSERSAEFIAAGTPVAAVRKALLEARAADSAARGIVGAHAGTTTAPAGRGWGDALARAGVARPNPKS</sequence>
<protein>
    <recommendedName>
        <fullName evidence="4">Prohead serine protease</fullName>
    </recommendedName>
</protein>
<gene>
    <name evidence="2" type="ORF">EDC65_2253</name>
</gene>
<feature type="region of interest" description="Disordered" evidence="1">
    <location>
        <begin position="166"/>
        <end position="259"/>
    </location>
</feature>
<feature type="compositionally biased region" description="Pro residues" evidence="1">
    <location>
        <begin position="246"/>
        <end position="255"/>
    </location>
</feature>
<proteinExistence type="predicted"/>
<feature type="compositionally biased region" description="Low complexity" evidence="1">
    <location>
        <begin position="212"/>
        <end position="229"/>
    </location>
</feature>
<dbReference type="AlphaFoldDB" id="A0A3N1LZ07"/>
<comment type="caution">
    <text evidence="2">The sequence shown here is derived from an EMBL/GenBank/DDBJ whole genome shotgun (WGS) entry which is preliminary data.</text>
</comment>
<evidence type="ECO:0008006" key="4">
    <source>
        <dbReference type="Google" id="ProtNLM"/>
    </source>
</evidence>
<organism evidence="2 3">
    <name type="scientific">Stella humosa</name>
    <dbReference type="NCBI Taxonomy" id="94"/>
    <lineage>
        <taxon>Bacteria</taxon>
        <taxon>Pseudomonadati</taxon>
        <taxon>Pseudomonadota</taxon>
        <taxon>Alphaproteobacteria</taxon>
        <taxon>Rhodospirillales</taxon>
        <taxon>Stellaceae</taxon>
        <taxon>Stella</taxon>
    </lineage>
</organism>
<evidence type="ECO:0000256" key="1">
    <source>
        <dbReference type="SAM" id="MobiDB-lite"/>
    </source>
</evidence>
<name>A0A3N1LZ07_9PROT</name>
<dbReference type="Proteomes" id="UP000278222">
    <property type="component" value="Unassembled WGS sequence"/>
</dbReference>